<evidence type="ECO:0000256" key="4">
    <source>
        <dbReference type="ARBA" id="ARBA00022801"/>
    </source>
</evidence>
<dbReference type="Gene3D" id="2.60.120.200">
    <property type="match status" value="1"/>
</dbReference>
<dbReference type="PANTHER" id="PTHR31062">
    <property type="entry name" value="XYLOGLUCAN ENDOTRANSGLUCOSYLASE/HYDROLASE PROTEIN 8-RELATED"/>
    <property type="match status" value="1"/>
</dbReference>
<dbReference type="EC" id="3.2.1.73" evidence="2"/>
<name>A0ABR6YYU1_9FIRM</name>
<comment type="catalytic activity">
    <reaction evidence="1">
        <text>Hydrolysis of (1-&gt;4)-beta-D-glucosidic linkages in beta-D-glucans containing (1-&gt;3)- and (1-&gt;4)-bonds.</text>
        <dbReference type="EC" id="3.2.1.73"/>
    </reaction>
</comment>
<feature type="transmembrane region" description="Helical" evidence="9">
    <location>
        <begin position="6"/>
        <end position="24"/>
    </location>
</feature>
<evidence type="ECO:0000256" key="2">
    <source>
        <dbReference type="ARBA" id="ARBA00012690"/>
    </source>
</evidence>
<dbReference type="SUPFAM" id="SSF49899">
    <property type="entry name" value="Concanavalin A-like lectins/glucanases"/>
    <property type="match status" value="1"/>
</dbReference>
<sequence>MKPSQVILIIILGCLLIGIMVYIYRINLSAHDSNPEIKRQMRQENFDLLDQKSWLVSDKTLGRSWLNPENIEVLDGILKIRMPSNTLEGGEIVNREAVTYGSYASRMKLPEAPSSITGFFLYAPPDYFYEIDIEIHNTKEGKLLLTTYANGEVQNEYVGKLGFDPTSDFHTYRFDYAADRVAFYVDNKFILEWQDGFPAEYPMQLMVNSWYPNWLEGTPTTEDQFLLVDWVQY</sequence>
<keyword evidence="12" id="KW-1185">Reference proteome</keyword>
<feature type="domain" description="GH16" evidence="10">
    <location>
        <begin position="27"/>
        <end position="233"/>
    </location>
</feature>
<keyword evidence="9" id="KW-1133">Transmembrane helix</keyword>
<dbReference type="CDD" id="cd00413">
    <property type="entry name" value="Glyco_hydrolase_16"/>
    <property type="match status" value="1"/>
</dbReference>
<evidence type="ECO:0000256" key="9">
    <source>
        <dbReference type="SAM" id="Phobius"/>
    </source>
</evidence>
<evidence type="ECO:0000256" key="1">
    <source>
        <dbReference type="ARBA" id="ARBA00000481"/>
    </source>
</evidence>
<evidence type="ECO:0000256" key="7">
    <source>
        <dbReference type="ARBA" id="ARBA00029771"/>
    </source>
</evidence>
<evidence type="ECO:0000313" key="11">
    <source>
        <dbReference type="EMBL" id="MBC3900325.1"/>
    </source>
</evidence>
<dbReference type="PROSITE" id="PS51762">
    <property type="entry name" value="GH16_2"/>
    <property type="match status" value="1"/>
</dbReference>
<keyword evidence="5" id="KW-0326">Glycosidase</keyword>
<keyword evidence="9" id="KW-0472">Membrane</keyword>
<dbReference type="InterPro" id="IPR000757">
    <property type="entry name" value="Beta-glucanase-like"/>
</dbReference>
<dbReference type="Pfam" id="PF00722">
    <property type="entry name" value="Glyco_hydro_16"/>
    <property type="match status" value="1"/>
</dbReference>
<evidence type="ECO:0000256" key="8">
    <source>
        <dbReference type="ARBA" id="ARBA00031665"/>
    </source>
</evidence>
<evidence type="ECO:0000313" key="12">
    <source>
        <dbReference type="Proteomes" id="UP000622405"/>
    </source>
</evidence>
<evidence type="ECO:0000256" key="6">
    <source>
        <dbReference type="ARBA" id="ARBA00029722"/>
    </source>
</evidence>
<gene>
    <name evidence="11" type="ORF">GH811_11920</name>
</gene>
<keyword evidence="4" id="KW-0378">Hydrolase</keyword>
<dbReference type="InterPro" id="IPR013320">
    <property type="entry name" value="ConA-like_dom_sf"/>
</dbReference>
<protein>
    <recommendedName>
        <fullName evidence="3">Beta-glucanase</fullName>
        <ecNumber evidence="2">3.2.1.73</ecNumber>
    </recommendedName>
    <alternativeName>
        <fullName evidence="8">1,3-1,4-beta-D-glucan 4-glucanohydrolase</fullName>
    </alternativeName>
    <alternativeName>
        <fullName evidence="7">Endo-beta-1,3-1,4 glucanase</fullName>
    </alternativeName>
    <alternativeName>
        <fullName evidence="6">Lichenase</fullName>
    </alternativeName>
</protein>
<comment type="caution">
    <text evidence="11">The sequence shown here is derived from an EMBL/GenBank/DDBJ whole genome shotgun (WGS) entry which is preliminary data.</text>
</comment>
<dbReference type="PRINTS" id="PR00737">
    <property type="entry name" value="GLHYDRLASE16"/>
</dbReference>
<accession>A0ABR6YYU1</accession>
<dbReference type="EMBL" id="WJBE01000010">
    <property type="protein sequence ID" value="MBC3900325.1"/>
    <property type="molecule type" value="Genomic_DNA"/>
</dbReference>
<proteinExistence type="predicted"/>
<evidence type="ECO:0000256" key="3">
    <source>
        <dbReference type="ARBA" id="ARBA00014569"/>
    </source>
</evidence>
<evidence type="ECO:0000259" key="10">
    <source>
        <dbReference type="PROSITE" id="PS51762"/>
    </source>
</evidence>
<organism evidence="11 12">
    <name type="scientific">Acetobacterium malicum</name>
    <dbReference type="NCBI Taxonomy" id="52692"/>
    <lineage>
        <taxon>Bacteria</taxon>
        <taxon>Bacillati</taxon>
        <taxon>Bacillota</taxon>
        <taxon>Clostridia</taxon>
        <taxon>Eubacteriales</taxon>
        <taxon>Eubacteriaceae</taxon>
        <taxon>Acetobacterium</taxon>
    </lineage>
</organism>
<reference evidence="11 12" key="1">
    <citation type="journal article" date="2020" name="mSystems">
        <title>Defining Genomic and Predicted Metabolic Features of the Acetobacterium Genus.</title>
        <authorList>
            <person name="Ross D.E."/>
            <person name="Marshall C.W."/>
            <person name="Gulliver D."/>
            <person name="May H.D."/>
            <person name="Norman R.S."/>
        </authorList>
    </citation>
    <scope>NUCLEOTIDE SEQUENCE [LARGE SCALE GENOMIC DNA]</scope>
    <source>
        <strain evidence="11 12">DSM 4132</strain>
    </source>
</reference>
<keyword evidence="9" id="KW-0812">Transmembrane</keyword>
<evidence type="ECO:0000256" key="5">
    <source>
        <dbReference type="ARBA" id="ARBA00023295"/>
    </source>
</evidence>
<dbReference type="Proteomes" id="UP000622405">
    <property type="component" value="Unassembled WGS sequence"/>
</dbReference>
<dbReference type="InterPro" id="IPR008264">
    <property type="entry name" value="Beta_glucanase"/>
</dbReference>
<dbReference type="InterPro" id="IPR044791">
    <property type="entry name" value="Beta-glucanase/XTH"/>
</dbReference>